<accession>A0ACB8A9W5</accession>
<protein>
    <submittedName>
        <fullName evidence="1">Uncharacterized protein</fullName>
    </submittedName>
</protein>
<organism evidence="1 2">
    <name type="scientific">Hygrophoropsis aurantiaca</name>
    <dbReference type="NCBI Taxonomy" id="72124"/>
    <lineage>
        <taxon>Eukaryota</taxon>
        <taxon>Fungi</taxon>
        <taxon>Dikarya</taxon>
        <taxon>Basidiomycota</taxon>
        <taxon>Agaricomycotina</taxon>
        <taxon>Agaricomycetes</taxon>
        <taxon>Agaricomycetidae</taxon>
        <taxon>Boletales</taxon>
        <taxon>Coniophorineae</taxon>
        <taxon>Hygrophoropsidaceae</taxon>
        <taxon>Hygrophoropsis</taxon>
    </lineage>
</organism>
<gene>
    <name evidence="1" type="ORF">BJ138DRAFT_1155070</name>
</gene>
<name>A0ACB8A9W5_9AGAM</name>
<dbReference type="Proteomes" id="UP000790377">
    <property type="component" value="Unassembled WGS sequence"/>
</dbReference>
<evidence type="ECO:0000313" key="2">
    <source>
        <dbReference type="Proteomes" id="UP000790377"/>
    </source>
</evidence>
<proteinExistence type="predicted"/>
<reference evidence="1" key="1">
    <citation type="journal article" date="2021" name="New Phytol.">
        <title>Evolutionary innovations through gain and loss of genes in the ectomycorrhizal Boletales.</title>
        <authorList>
            <person name="Wu G."/>
            <person name="Miyauchi S."/>
            <person name="Morin E."/>
            <person name="Kuo A."/>
            <person name="Drula E."/>
            <person name="Varga T."/>
            <person name="Kohler A."/>
            <person name="Feng B."/>
            <person name="Cao Y."/>
            <person name="Lipzen A."/>
            <person name="Daum C."/>
            <person name="Hundley H."/>
            <person name="Pangilinan J."/>
            <person name="Johnson J."/>
            <person name="Barry K."/>
            <person name="LaButti K."/>
            <person name="Ng V."/>
            <person name="Ahrendt S."/>
            <person name="Min B."/>
            <person name="Choi I.G."/>
            <person name="Park H."/>
            <person name="Plett J.M."/>
            <person name="Magnuson J."/>
            <person name="Spatafora J.W."/>
            <person name="Nagy L.G."/>
            <person name="Henrissat B."/>
            <person name="Grigoriev I.V."/>
            <person name="Yang Z.L."/>
            <person name="Xu J."/>
            <person name="Martin F.M."/>
        </authorList>
    </citation>
    <scope>NUCLEOTIDE SEQUENCE</scope>
    <source>
        <strain evidence="1">ATCC 28755</strain>
    </source>
</reference>
<evidence type="ECO:0000313" key="1">
    <source>
        <dbReference type="EMBL" id="KAH7909512.1"/>
    </source>
</evidence>
<dbReference type="EMBL" id="MU267755">
    <property type="protein sequence ID" value="KAH7909512.1"/>
    <property type="molecule type" value="Genomic_DNA"/>
</dbReference>
<keyword evidence="2" id="KW-1185">Reference proteome</keyword>
<sequence length="101" mass="10076">MYTTTNTRCVLSLWMILALTALVAASPAPAPVPAPIADPEPAPIDPALAALITSNLNLGCVHGCPAADSAREAQANAALSTSQPLTLLGAMVLTGGMLAAL</sequence>
<comment type="caution">
    <text evidence="1">The sequence shown here is derived from an EMBL/GenBank/DDBJ whole genome shotgun (WGS) entry which is preliminary data.</text>
</comment>